<dbReference type="InterPro" id="IPR000863">
    <property type="entry name" value="Sulfotransferase_dom"/>
</dbReference>
<keyword evidence="2" id="KW-0325">Glycoprotein</keyword>
<gene>
    <name evidence="4" type="ORF">METZ01_LOCUS88417</name>
</gene>
<evidence type="ECO:0000256" key="1">
    <source>
        <dbReference type="ARBA" id="ARBA00022679"/>
    </source>
</evidence>
<dbReference type="PANTHER" id="PTHR10605">
    <property type="entry name" value="HEPARAN SULFATE SULFOTRANSFERASE"/>
    <property type="match status" value="1"/>
</dbReference>
<dbReference type="Pfam" id="PF00685">
    <property type="entry name" value="Sulfotransfer_1"/>
    <property type="match status" value="1"/>
</dbReference>
<accession>A0A381V8D4</accession>
<evidence type="ECO:0000259" key="3">
    <source>
        <dbReference type="Pfam" id="PF00685"/>
    </source>
</evidence>
<organism evidence="4">
    <name type="scientific">marine metagenome</name>
    <dbReference type="NCBI Taxonomy" id="408172"/>
    <lineage>
        <taxon>unclassified sequences</taxon>
        <taxon>metagenomes</taxon>
        <taxon>ecological metagenomes</taxon>
    </lineage>
</organism>
<dbReference type="PANTHER" id="PTHR10605:SF56">
    <property type="entry name" value="BIFUNCTIONAL HEPARAN SULFATE N-DEACETYLASE_N-SULFOTRANSFERASE"/>
    <property type="match status" value="1"/>
</dbReference>
<dbReference type="EMBL" id="UINC01007891">
    <property type="protein sequence ID" value="SVA35563.1"/>
    <property type="molecule type" value="Genomic_DNA"/>
</dbReference>
<keyword evidence="1" id="KW-0808">Transferase</keyword>
<dbReference type="GO" id="GO:0008146">
    <property type="term" value="F:sulfotransferase activity"/>
    <property type="evidence" value="ECO:0007669"/>
    <property type="project" value="InterPro"/>
</dbReference>
<dbReference type="SUPFAM" id="SSF52540">
    <property type="entry name" value="P-loop containing nucleoside triphosphate hydrolases"/>
    <property type="match status" value="1"/>
</dbReference>
<sequence>MLHFKPNLFIPGAAKSGTTTLHNLLNQHPEICMSSVKEPGYWKNEKFKDFKNIEKENYLNLFMKSKHKIFGESTTAYMYYDTFINNINSNYKVSPKFIFILRNPIDRFNSHFWWIKGLGLEKSNFQEALSKDQNNEFKAYNYYPKYYFQFGLYAKWLKRFYNCFERSNIKIITFEDLINNQLKTANSCFEFLGLKKLNTISNHTSNQTALLKNPQLYHFLNKSAIGKYSFTKIGKYFLPKKTINWIKLNIKDNLKNWKKENVSYPKISKENRSELKALYFKDVSELKKLTEYNYKEWTDFNSQE</sequence>
<protein>
    <recommendedName>
        <fullName evidence="3">Sulfotransferase domain-containing protein</fullName>
    </recommendedName>
</protein>
<evidence type="ECO:0000256" key="2">
    <source>
        <dbReference type="ARBA" id="ARBA00023180"/>
    </source>
</evidence>
<dbReference type="Gene3D" id="3.40.50.300">
    <property type="entry name" value="P-loop containing nucleotide triphosphate hydrolases"/>
    <property type="match status" value="1"/>
</dbReference>
<evidence type="ECO:0000313" key="4">
    <source>
        <dbReference type="EMBL" id="SVA35563.1"/>
    </source>
</evidence>
<name>A0A381V8D4_9ZZZZ</name>
<dbReference type="AlphaFoldDB" id="A0A381V8D4"/>
<reference evidence="4" key="1">
    <citation type="submission" date="2018-05" db="EMBL/GenBank/DDBJ databases">
        <authorList>
            <person name="Lanie J.A."/>
            <person name="Ng W.-L."/>
            <person name="Kazmierczak K.M."/>
            <person name="Andrzejewski T.M."/>
            <person name="Davidsen T.M."/>
            <person name="Wayne K.J."/>
            <person name="Tettelin H."/>
            <person name="Glass J.I."/>
            <person name="Rusch D."/>
            <person name="Podicherti R."/>
            <person name="Tsui H.-C.T."/>
            <person name="Winkler M.E."/>
        </authorList>
    </citation>
    <scope>NUCLEOTIDE SEQUENCE</scope>
</reference>
<feature type="domain" description="Sulfotransferase" evidence="3">
    <location>
        <begin position="6"/>
        <end position="207"/>
    </location>
</feature>
<dbReference type="InterPro" id="IPR037359">
    <property type="entry name" value="NST/OST"/>
</dbReference>
<dbReference type="InterPro" id="IPR027417">
    <property type="entry name" value="P-loop_NTPase"/>
</dbReference>
<proteinExistence type="predicted"/>